<proteinExistence type="predicted"/>
<organism evidence="1 2">
    <name type="scientific">Sporanaerobium hydrogeniformans</name>
    <dbReference type="NCBI Taxonomy" id="3072179"/>
    <lineage>
        <taxon>Bacteria</taxon>
        <taxon>Bacillati</taxon>
        <taxon>Bacillota</taxon>
        <taxon>Clostridia</taxon>
        <taxon>Lachnospirales</taxon>
        <taxon>Lachnospiraceae</taxon>
        <taxon>Sporanaerobium</taxon>
    </lineage>
</organism>
<reference evidence="1" key="1">
    <citation type="submission" date="2017-10" db="EMBL/GenBank/DDBJ databases">
        <title>Genome sequence of cellulolytic Lachnospiraceae bacterium XHS1971 isolated from hotspring sediment.</title>
        <authorList>
            <person name="Vasudevan G."/>
            <person name="Joshi A.J."/>
            <person name="Hivarkar S."/>
            <person name="Lanjekar V.B."/>
            <person name="Dhakephalkar P.K."/>
            <person name="Dagar S."/>
        </authorList>
    </citation>
    <scope>NUCLEOTIDE SEQUENCE</scope>
    <source>
        <strain evidence="1">XHS1971</strain>
    </source>
</reference>
<name>A0AC61DH58_9FIRM</name>
<comment type="caution">
    <text evidence="1">The sequence shown here is derived from an EMBL/GenBank/DDBJ whole genome shotgun (WGS) entry which is preliminary data.</text>
</comment>
<keyword evidence="2" id="KW-1185">Reference proteome</keyword>
<sequence length="290" mass="33662">MNYTLTNDVMTVKLTSFGAELTSLTDPKGTEYIWNADERYWKRHTPVLFPIVGKVRDNEYVIGGKSYKIPAHGFARDYEFEIEKRTDCKITFALRSSLATKAMYPYDFCLKIHYTLVENRLGIEYEVINEDKMPMPFKIGAHPAFNCPRFSDETMEDYELVWEKEEESTQILINEDVYLTKAYKPFKTSRIPLSKDLFEKEGVLIWTHYTSQSMSLVSKKHPEKLTVDFKNFPFLGVWSPTNEGAFVCIEPWQGHADYVDDSLVLQEKSDIILLEAGQSFNCEHGISIFF</sequence>
<accession>A0AC61DH58</accession>
<protein>
    <submittedName>
        <fullName evidence="1">Galactose mutarotase</fullName>
    </submittedName>
</protein>
<dbReference type="EMBL" id="PEDL01000001">
    <property type="protein sequence ID" value="PHV72140.1"/>
    <property type="molecule type" value="Genomic_DNA"/>
</dbReference>
<gene>
    <name evidence="1" type="ORF">CS063_01290</name>
</gene>
<evidence type="ECO:0000313" key="2">
    <source>
        <dbReference type="Proteomes" id="UP000224460"/>
    </source>
</evidence>
<evidence type="ECO:0000313" key="1">
    <source>
        <dbReference type="EMBL" id="PHV72140.1"/>
    </source>
</evidence>
<dbReference type="Proteomes" id="UP000224460">
    <property type="component" value="Unassembled WGS sequence"/>
</dbReference>